<proteinExistence type="predicted"/>
<feature type="domain" description="SH3" evidence="4">
    <location>
        <begin position="959"/>
        <end position="1019"/>
    </location>
</feature>
<evidence type="ECO:0000313" key="5">
    <source>
        <dbReference type="EMBL" id="VDK46222.1"/>
    </source>
</evidence>
<dbReference type="InterPro" id="IPR036028">
    <property type="entry name" value="SH3-like_dom_sf"/>
</dbReference>
<reference evidence="5 6" key="2">
    <citation type="submission" date="2018-11" db="EMBL/GenBank/DDBJ databases">
        <authorList>
            <consortium name="Pathogen Informatics"/>
        </authorList>
    </citation>
    <scope>NUCLEOTIDE SEQUENCE [LARGE SCALE GENOMIC DNA]</scope>
</reference>
<gene>
    <name evidence="5" type="ORF">ASIM_LOCUS11949</name>
</gene>
<dbReference type="WBParaSite" id="ASIM_0001248301-mRNA-1">
    <property type="protein sequence ID" value="ASIM_0001248301-mRNA-1"/>
    <property type="gene ID" value="ASIM_0001248301"/>
</dbReference>
<dbReference type="PANTHER" id="PTHR14167">
    <property type="entry name" value="SH3 DOMAIN-CONTAINING"/>
    <property type="match status" value="1"/>
</dbReference>
<sequence>MALSVPPPPPPMPNSNPVFNGNWRIKSESQNTGIAQSSIEIPERQSVASLREQLANKLEVKAPNGTKAIVHSARERQQRSCVTPVSFDRIPKSLDFGRLNSTGDTTAQLNGNSPLHMSQNGRISVQGSRIPVADSAPSSEYVKPIVHEPAQRHLSCITPLPFSKSLLHQSATSQELSPVIYTPASEQSFTSDYHSNYEGTPLHETSNNGIFHLGHTESNYAKSSLSNEHELSMNESNLGNSKEAHTDSAIDLTMPSPLSTKQASLNGDQPEKLSNECAKVDDYSDIASPSSVLSIGSSSTHPHPQPEMPAFSTPYYRESERSTKQQREESSSKVTSADERQSKTSPASRRSDQQLNDGLFSSSAREDVAVPSLSTSQYALDSKLMQYSDDNTSNQNKQFETSTLMNHTSPQRQYHQKQYHQVPSAKDVNQLSEQLKQSSSDNSYWYKKMFQRMHKIESQQDQSILKYRTARDLTSPVPSHHTSRAWTPTATLESRFDYECLPPRRCKSVGRYVDSGHRDSPSEDTEKDIVERWRRERAQLSARTTQAESTAARSPSLHLISSSLATQQHQSNSPSRPASRAANASSHTNGVSSCGASPTCTTATNHNRPNDSNSNPTNNNNKPNQFAFQRSRVTHFHLPSYRFQNQDQRPIPSLTSNCWRCGRLKRQLSWREIEFLYGCLGKKGIHQESFNENLNGRIKNAHIGDRLEDACKQFDYLLESLDVRRRRSSYSAAQSYGRKQSLSPPCKHHQSQSDALPLTIAPKQLFRDFSLSILTDCKPSTSKVTELSSITRFRYVQSQIVLVAKTIDSICFAENGSLGRDLYELKKSAKEELLNRQRVEKLSEELEEQRNRRHGYVPSASPALQKNFDRFDGLLSEFGQSDHRRATTPSFATTPHQVIATCTALYSFKAQSARELSFNRGDVIRVHRVVDANWLEGERNGQVGILPSSYVQMDEGVATERMKMIALYPFFGRNRNELSLKKGEVVEYRRTIDANWMEGVNCHGEIGIFPKTYVQEFSESDLRIAPTSNVDECIPDRPKTPKIITSSHSDAVRIHFNTEISRVDDCDMNHAFFTTLSLYQCGKTESSFATRCHYHPLRASWKSVRDEIRRSPAIAISIDRAALLSAELQTTPSCSESLLNRAMNVALQKYIYVIIVRFIDHTLTMRSPPNQYKLTILYRKFGRQLAAALRAIPFDQNECWNILENRLLYNLIASRCSVRTLLAWHAFIDEISTVVLQGFCQAVISDLPNPLPTIFEETPMQCFHFEPAAQQANIFTRIFAKLELLDLCACLSAFADDMCCSRDESQLPTRKMNHGNEVQAWQQKHTKEGLSGAAHIVPRNAETYRALYAYKPRNVDELELCENDIVFVVEKCDDGTLLRTGQFGTFPGNYVEKH</sequence>
<evidence type="ECO:0000313" key="7">
    <source>
        <dbReference type="WBParaSite" id="ASIM_0001248301-mRNA-1"/>
    </source>
</evidence>
<feature type="region of interest" description="Disordered" evidence="3">
    <location>
        <begin position="1"/>
        <end position="23"/>
    </location>
</feature>
<dbReference type="Pfam" id="PF00018">
    <property type="entry name" value="SH3_1"/>
    <property type="match status" value="2"/>
</dbReference>
<dbReference type="PANTHER" id="PTHR14167:SF116">
    <property type="entry name" value="CAP, ISOFORM AC"/>
    <property type="match status" value="1"/>
</dbReference>
<dbReference type="Pfam" id="PF14604">
    <property type="entry name" value="SH3_9"/>
    <property type="match status" value="1"/>
</dbReference>
<dbReference type="SUPFAM" id="SSF50044">
    <property type="entry name" value="SH3-domain"/>
    <property type="match status" value="3"/>
</dbReference>
<dbReference type="OrthoDB" id="5873689at2759"/>
<feature type="domain" description="SH3" evidence="4">
    <location>
        <begin position="897"/>
        <end position="956"/>
    </location>
</feature>
<feature type="compositionally biased region" description="Polar residues" evidence="3">
    <location>
        <begin position="587"/>
        <end position="606"/>
    </location>
</feature>
<dbReference type="Proteomes" id="UP000267096">
    <property type="component" value="Unassembled WGS sequence"/>
</dbReference>
<feature type="compositionally biased region" description="Pro residues" evidence="3">
    <location>
        <begin position="1"/>
        <end position="14"/>
    </location>
</feature>
<feature type="region of interest" description="Disordered" evidence="3">
    <location>
        <begin position="563"/>
        <end position="624"/>
    </location>
</feature>
<feature type="region of interest" description="Disordered" evidence="3">
    <location>
        <begin position="509"/>
        <end position="529"/>
    </location>
</feature>
<dbReference type="SMART" id="SM00326">
    <property type="entry name" value="SH3"/>
    <property type="match status" value="3"/>
</dbReference>
<feature type="region of interest" description="Disordered" evidence="3">
    <location>
        <begin position="98"/>
        <end position="120"/>
    </location>
</feature>
<feature type="compositionally biased region" description="Polar residues" evidence="3">
    <location>
        <begin position="256"/>
        <end position="267"/>
    </location>
</feature>
<feature type="compositionally biased region" description="Polar residues" evidence="3">
    <location>
        <begin position="343"/>
        <end position="355"/>
    </location>
</feature>
<evidence type="ECO:0000313" key="6">
    <source>
        <dbReference type="Proteomes" id="UP000267096"/>
    </source>
</evidence>
<feature type="region of interest" description="Disordered" evidence="3">
    <location>
        <begin position="290"/>
        <end position="355"/>
    </location>
</feature>
<keyword evidence="6" id="KW-1185">Reference proteome</keyword>
<evidence type="ECO:0000256" key="1">
    <source>
        <dbReference type="ARBA" id="ARBA00022443"/>
    </source>
</evidence>
<feature type="compositionally biased region" description="Polar residues" evidence="3">
    <location>
        <begin position="99"/>
        <end position="120"/>
    </location>
</feature>
<feature type="domain" description="SH3" evidence="4">
    <location>
        <begin position="1339"/>
        <end position="1394"/>
    </location>
</feature>
<feature type="compositionally biased region" description="Low complexity" evidence="3">
    <location>
        <begin position="571"/>
        <end position="586"/>
    </location>
</feature>
<evidence type="ECO:0000256" key="3">
    <source>
        <dbReference type="SAM" id="MobiDB-lite"/>
    </source>
</evidence>
<accession>A0A158PNN4</accession>
<dbReference type="PROSITE" id="PS50002">
    <property type="entry name" value="SH3"/>
    <property type="match status" value="3"/>
</dbReference>
<organism evidence="7">
    <name type="scientific">Anisakis simplex</name>
    <name type="common">Herring worm</name>
    <dbReference type="NCBI Taxonomy" id="6269"/>
    <lineage>
        <taxon>Eukaryota</taxon>
        <taxon>Metazoa</taxon>
        <taxon>Ecdysozoa</taxon>
        <taxon>Nematoda</taxon>
        <taxon>Chromadorea</taxon>
        <taxon>Rhabditida</taxon>
        <taxon>Spirurina</taxon>
        <taxon>Ascaridomorpha</taxon>
        <taxon>Ascaridoidea</taxon>
        <taxon>Anisakidae</taxon>
        <taxon>Anisakis</taxon>
        <taxon>Anisakis simplex complex</taxon>
    </lineage>
</organism>
<reference evidence="7" key="1">
    <citation type="submission" date="2016-04" db="UniProtKB">
        <authorList>
            <consortium name="WormBaseParasite"/>
        </authorList>
    </citation>
    <scope>IDENTIFICATION</scope>
</reference>
<dbReference type="EMBL" id="UYRR01031121">
    <property type="protein sequence ID" value="VDK46222.1"/>
    <property type="molecule type" value="Genomic_DNA"/>
</dbReference>
<dbReference type="CDD" id="cd11781">
    <property type="entry name" value="SH3_Sorbs_1"/>
    <property type="match status" value="1"/>
</dbReference>
<evidence type="ECO:0000259" key="4">
    <source>
        <dbReference type="PROSITE" id="PS50002"/>
    </source>
</evidence>
<dbReference type="InterPro" id="IPR001452">
    <property type="entry name" value="SH3_domain"/>
</dbReference>
<protein>
    <submittedName>
        <fullName evidence="7">ASD2 domain-containing protein</fullName>
    </submittedName>
</protein>
<feature type="compositionally biased region" description="Low complexity" evidence="3">
    <location>
        <begin position="290"/>
        <end position="299"/>
    </location>
</feature>
<feature type="compositionally biased region" description="Low complexity" evidence="3">
    <location>
        <begin position="610"/>
        <end position="624"/>
    </location>
</feature>
<dbReference type="Gene3D" id="2.30.30.40">
    <property type="entry name" value="SH3 Domains"/>
    <property type="match status" value="3"/>
</dbReference>
<keyword evidence="1 2" id="KW-0728">SH3 domain</keyword>
<name>A0A158PNN4_ANISI</name>
<feature type="region of interest" description="Disordered" evidence="3">
    <location>
        <begin position="221"/>
        <end position="272"/>
    </location>
</feature>
<feature type="compositionally biased region" description="Basic and acidic residues" evidence="3">
    <location>
        <begin position="317"/>
        <end position="342"/>
    </location>
</feature>
<dbReference type="InterPro" id="IPR050384">
    <property type="entry name" value="Endophilin_SH3RF"/>
</dbReference>
<evidence type="ECO:0000256" key="2">
    <source>
        <dbReference type="PROSITE-ProRule" id="PRU00192"/>
    </source>
</evidence>